<feature type="compositionally biased region" description="Low complexity" evidence="1">
    <location>
        <begin position="404"/>
        <end position="420"/>
    </location>
</feature>
<dbReference type="AlphaFoldDB" id="A0A8S1L1V7"/>
<protein>
    <submittedName>
        <fullName evidence="2">Uncharacterized protein</fullName>
    </submittedName>
</protein>
<name>A0A8S1L1V7_9CILI</name>
<evidence type="ECO:0000313" key="2">
    <source>
        <dbReference type="EMBL" id="CAD8061910.1"/>
    </source>
</evidence>
<comment type="caution">
    <text evidence="2">The sequence shown here is derived from an EMBL/GenBank/DDBJ whole genome shotgun (WGS) entry which is preliminary data.</text>
</comment>
<keyword evidence="3" id="KW-1185">Reference proteome</keyword>
<evidence type="ECO:0000256" key="1">
    <source>
        <dbReference type="SAM" id="MobiDB-lite"/>
    </source>
</evidence>
<sequence>MQFRLNPQNFQLEQPFYSQIMDQSAKAEEIFNYLAQCFGNNDLQIYYQQPDLKQGLINPNDDLKPFYDTKAQLFLIQPQQDQLRPQDVHQVADQTKPQNMFISVYQAEGDQNKLIVQENVDPNLSLGQYLIQIIQKYNIPANSLQLFDHESKYLTDYQNLKIENFKNYPFLSMILFNSQIASQQGILIYVFKLEGDQNKLIVQENVDPNLSLGQYLIQIIQKYNIPANSLQLFDHESKLLTDNQNLKIENFKNYPFLSMILLNSQIASQQGILIYVFKLEGDQNKLIVQENVDPNLSLGQYLIQIIQKYNIPANSLQLFDHESKLLTDNQNLKIENFKNYPFLSMILFNNQQLQPIQNNNLVYDQNHQQQLSQQHQTPEQQQIPINYGLQIIDQQLLNNNNFSNQQQLQNNSNPNYNNKKPSQDSHGQVDVNVADQFGKFTLEPQQKQYSQGIPIDEQISQTKNSIVILKQISLYFDPSGEYITYKYHYPIQLNGSIRKSQSTSTNKSTNSQYKWISVHQNKYEYVQLDEYSFRIKWEGGNESELKVKLQ</sequence>
<gene>
    <name evidence="2" type="ORF">PSON_ATCC_30995.1.T0160043</name>
</gene>
<evidence type="ECO:0000313" key="3">
    <source>
        <dbReference type="Proteomes" id="UP000692954"/>
    </source>
</evidence>
<reference evidence="2" key="1">
    <citation type="submission" date="2021-01" db="EMBL/GenBank/DDBJ databases">
        <authorList>
            <consortium name="Genoscope - CEA"/>
            <person name="William W."/>
        </authorList>
    </citation>
    <scope>NUCLEOTIDE SEQUENCE</scope>
</reference>
<dbReference type="EMBL" id="CAJJDN010000016">
    <property type="protein sequence ID" value="CAD8061910.1"/>
    <property type="molecule type" value="Genomic_DNA"/>
</dbReference>
<dbReference type="Proteomes" id="UP000692954">
    <property type="component" value="Unassembled WGS sequence"/>
</dbReference>
<accession>A0A8S1L1V7</accession>
<feature type="region of interest" description="Disordered" evidence="1">
    <location>
        <begin position="404"/>
        <end position="427"/>
    </location>
</feature>
<dbReference type="OrthoDB" id="322327at2759"/>
<proteinExistence type="predicted"/>
<organism evidence="2 3">
    <name type="scientific">Paramecium sonneborni</name>
    <dbReference type="NCBI Taxonomy" id="65129"/>
    <lineage>
        <taxon>Eukaryota</taxon>
        <taxon>Sar</taxon>
        <taxon>Alveolata</taxon>
        <taxon>Ciliophora</taxon>
        <taxon>Intramacronucleata</taxon>
        <taxon>Oligohymenophorea</taxon>
        <taxon>Peniculida</taxon>
        <taxon>Parameciidae</taxon>
        <taxon>Paramecium</taxon>
    </lineage>
</organism>